<keyword evidence="1" id="KW-1133">Transmembrane helix</keyword>
<reference evidence="3" key="1">
    <citation type="submission" date="2025-08" db="UniProtKB">
        <authorList>
            <consortium name="RefSeq"/>
        </authorList>
    </citation>
    <scope>IDENTIFICATION</scope>
    <source>
        <tissue evidence="3">Whole Larva</tissue>
    </source>
</reference>
<feature type="transmembrane region" description="Helical" evidence="1">
    <location>
        <begin position="21"/>
        <end position="44"/>
    </location>
</feature>
<proteinExistence type="predicted"/>
<evidence type="ECO:0000313" key="2">
    <source>
        <dbReference type="Proteomes" id="UP000695000"/>
    </source>
</evidence>
<sequence length="84" mass="9703">MGQRCPRAVCRSMEMEHIHMVLIVVIGGLLLVVIGVLLFFYAFVFRQICCPPRRKSDRLRYPRDSIPLTNITHCSSQPTETERV</sequence>
<dbReference type="GeneID" id="108556519"/>
<evidence type="ECO:0000313" key="3">
    <source>
        <dbReference type="RefSeq" id="XP_017768157.1"/>
    </source>
</evidence>
<dbReference type="Proteomes" id="UP000695000">
    <property type="component" value="Unplaced"/>
</dbReference>
<keyword evidence="1" id="KW-0472">Membrane</keyword>
<name>A0ABM1M0Q7_NICVS</name>
<keyword evidence="2" id="KW-1185">Reference proteome</keyword>
<accession>A0ABM1M0Q7</accession>
<organism evidence="2 3">
    <name type="scientific">Nicrophorus vespilloides</name>
    <name type="common">Boreal carrion beetle</name>
    <dbReference type="NCBI Taxonomy" id="110193"/>
    <lineage>
        <taxon>Eukaryota</taxon>
        <taxon>Metazoa</taxon>
        <taxon>Ecdysozoa</taxon>
        <taxon>Arthropoda</taxon>
        <taxon>Hexapoda</taxon>
        <taxon>Insecta</taxon>
        <taxon>Pterygota</taxon>
        <taxon>Neoptera</taxon>
        <taxon>Endopterygota</taxon>
        <taxon>Coleoptera</taxon>
        <taxon>Polyphaga</taxon>
        <taxon>Staphyliniformia</taxon>
        <taxon>Silphidae</taxon>
        <taxon>Nicrophorinae</taxon>
        <taxon>Nicrophorus</taxon>
    </lineage>
</organism>
<keyword evidence="1" id="KW-0812">Transmembrane</keyword>
<evidence type="ECO:0000256" key="1">
    <source>
        <dbReference type="SAM" id="Phobius"/>
    </source>
</evidence>
<protein>
    <submittedName>
        <fullName evidence="3">Uncharacterized protein LOC108556519</fullName>
    </submittedName>
</protein>
<dbReference type="RefSeq" id="XP_017768157.1">
    <property type="nucleotide sequence ID" value="XM_017912668.1"/>
</dbReference>
<gene>
    <name evidence="3" type="primary">LOC108556519</name>
</gene>